<evidence type="ECO:0000256" key="2">
    <source>
        <dbReference type="ARBA" id="ARBA00013194"/>
    </source>
</evidence>
<dbReference type="OrthoDB" id="1902587at2759"/>
<name>A0A0C3CPE4_HEBCY</name>
<dbReference type="Gene3D" id="3.10.50.40">
    <property type="match status" value="1"/>
</dbReference>
<dbReference type="PANTHER" id="PTHR45779:SF7">
    <property type="entry name" value="PEPTIDYLPROLYL ISOMERASE"/>
    <property type="match status" value="1"/>
</dbReference>
<keyword evidence="6" id="KW-0732">Signal</keyword>
<dbReference type="EC" id="5.2.1.8" evidence="2 5"/>
<evidence type="ECO:0000313" key="8">
    <source>
        <dbReference type="EMBL" id="KIM45636.1"/>
    </source>
</evidence>
<dbReference type="SUPFAM" id="SSF54534">
    <property type="entry name" value="FKBP-like"/>
    <property type="match status" value="1"/>
</dbReference>
<keyword evidence="3 5" id="KW-0697">Rotamase</keyword>
<gene>
    <name evidence="8" type="ORF">M413DRAFT_442292</name>
</gene>
<proteinExistence type="predicted"/>
<reference evidence="8 9" key="1">
    <citation type="submission" date="2014-04" db="EMBL/GenBank/DDBJ databases">
        <authorList>
            <consortium name="DOE Joint Genome Institute"/>
            <person name="Kuo A."/>
            <person name="Gay G."/>
            <person name="Dore J."/>
            <person name="Kohler A."/>
            <person name="Nagy L.G."/>
            <person name="Floudas D."/>
            <person name="Copeland A."/>
            <person name="Barry K.W."/>
            <person name="Cichocki N."/>
            <person name="Veneault-Fourrey C."/>
            <person name="LaButti K."/>
            <person name="Lindquist E.A."/>
            <person name="Lipzen A."/>
            <person name="Lundell T."/>
            <person name="Morin E."/>
            <person name="Murat C."/>
            <person name="Sun H."/>
            <person name="Tunlid A."/>
            <person name="Henrissat B."/>
            <person name="Grigoriev I.V."/>
            <person name="Hibbett D.S."/>
            <person name="Martin F."/>
            <person name="Nordberg H.P."/>
            <person name="Cantor M.N."/>
            <person name="Hua S.X."/>
        </authorList>
    </citation>
    <scope>NUCLEOTIDE SEQUENCE [LARGE SCALE GENOMIC DNA]</scope>
    <source>
        <strain evidence="9">h7</strain>
    </source>
</reference>
<dbReference type="Proteomes" id="UP000053424">
    <property type="component" value="Unassembled WGS sequence"/>
</dbReference>
<reference evidence="9" key="2">
    <citation type="submission" date="2015-01" db="EMBL/GenBank/DDBJ databases">
        <title>Evolutionary Origins and Diversification of the Mycorrhizal Mutualists.</title>
        <authorList>
            <consortium name="DOE Joint Genome Institute"/>
            <consortium name="Mycorrhizal Genomics Consortium"/>
            <person name="Kohler A."/>
            <person name="Kuo A."/>
            <person name="Nagy L.G."/>
            <person name="Floudas D."/>
            <person name="Copeland A."/>
            <person name="Barry K.W."/>
            <person name="Cichocki N."/>
            <person name="Veneault-Fourrey C."/>
            <person name="LaButti K."/>
            <person name="Lindquist E.A."/>
            <person name="Lipzen A."/>
            <person name="Lundell T."/>
            <person name="Morin E."/>
            <person name="Murat C."/>
            <person name="Riley R."/>
            <person name="Ohm R."/>
            <person name="Sun H."/>
            <person name="Tunlid A."/>
            <person name="Henrissat B."/>
            <person name="Grigoriev I.V."/>
            <person name="Hibbett D.S."/>
            <person name="Martin F."/>
        </authorList>
    </citation>
    <scope>NUCLEOTIDE SEQUENCE [LARGE SCALE GENOMIC DNA]</scope>
    <source>
        <strain evidence="9">h7</strain>
    </source>
</reference>
<dbReference type="GO" id="GO:0005783">
    <property type="term" value="C:endoplasmic reticulum"/>
    <property type="evidence" value="ECO:0007669"/>
    <property type="project" value="TreeGrafter"/>
</dbReference>
<keyword evidence="4 5" id="KW-0413">Isomerase</keyword>
<dbReference type="PROSITE" id="PS50059">
    <property type="entry name" value="FKBP_PPIASE"/>
    <property type="match status" value="1"/>
</dbReference>
<dbReference type="HOGENOM" id="CLU_013615_8_2_1"/>
<dbReference type="GO" id="GO:0003755">
    <property type="term" value="F:peptidyl-prolyl cis-trans isomerase activity"/>
    <property type="evidence" value="ECO:0007669"/>
    <property type="project" value="UniProtKB-KW"/>
</dbReference>
<evidence type="ECO:0000259" key="7">
    <source>
        <dbReference type="PROSITE" id="PS50059"/>
    </source>
</evidence>
<dbReference type="InterPro" id="IPR044609">
    <property type="entry name" value="FKBP2/11"/>
</dbReference>
<evidence type="ECO:0000256" key="5">
    <source>
        <dbReference type="PROSITE-ProRule" id="PRU00277"/>
    </source>
</evidence>
<evidence type="ECO:0000313" key="9">
    <source>
        <dbReference type="Proteomes" id="UP000053424"/>
    </source>
</evidence>
<comment type="catalytic activity">
    <reaction evidence="1 5">
        <text>[protein]-peptidylproline (omega=180) = [protein]-peptidylproline (omega=0)</text>
        <dbReference type="Rhea" id="RHEA:16237"/>
        <dbReference type="Rhea" id="RHEA-COMP:10747"/>
        <dbReference type="Rhea" id="RHEA-COMP:10748"/>
        <dbReference type="ChEBI" id="CHEBI:83833"/>
        <dbReference type="ChEBI" id="CHEBI:83834"/>
        <dbReference type="EC" id="5.2.1.8"/>
    </reaction>
</comment>
<evidence type="ECO:0000256" key="4">
    <source>
        <dbReference type="ARBA" id="ARBA00023235"/>
    </source>
</evidence>
<dbReference type="AlphaFoldDB" id="A0A0C3CPE4"/>
<dbReference type="PANTHER" id="PTHR45779">
    <property type="entry name" value="PEPTIDYLPROLYL ISOMERASE"/>
    <property type="match status" value="1"/>
</dbReference>
<feature type="domain" description="PPIase FKBP-type" evidence="7">
    <location>
        <begin position="45"/>
        <end position="134"/>
    </location>
</feature>
<dbReference type="STRING" id="686832.A0A0C3CPE4"/>
<accession>A0A0C3CPE4</accession>
<organism evidence="8 9">
    <name type="scientific">Hebeloma cylindrosporum</name>
    <dbReference type="NCBI Taxonomy" id="76867"/>
    <lineage>
        <taxon>Eukaryota</taxon>
        <taxon>Fungi</taxon>
        <taxon>Dikarya</taxon>
        <taxon>Basidiomycota</taxon>
        <taxon>Agaricomycotina</taxon>
        <taxon>Agaricomycetes</taxon>
        <taxon>Agaricomycetidae</taxon>
        <taxon>Agaricales</taxon>
        <taxon>Agaricineae</taxon>
        <taxon>Hymenogastraceae</taxon>
        <taxon>Hebeloma</taxon>
    </lineage>
</organism>
<sequence>MFKWLTTLFAAGAVAAHESGKVAPTELQIETTFMPAVCGVKAQKGDQIKVHYTGTLFTNGNKFDSSLDRGQPLPLTLGVGQVIKGWDEGLKGMCLNEKRKLTIPSHMAYGSRGFGSVIPPNSALVFTVELVGLDPVGREEL</sequence>
<evidence type="ECO:0000256" key="3">
    <source>
        <dbReference type="ARBA" id="ARBA00023110"/>
    </source>
</evidence>
<feature type="signal peptide" evidence="6">
    <location>
        <begin position="1"/>
        <end position="16"/>
    </location>
</feature>
<evidence type="ECO:0000256" key="1">
    <source>
        <dbReference type="ARBA" id="ARBA00000971"/>
    </source>
</evidence>
<keyword evidence="9" id="KW-1185">Reference proteome</keyword>
<dbReference type="Pfam" id="PF00254">
    <property type="entry name" value="FKBP_C"/>
    <property type="match status" value="1"/>
</dbReference>
<dbReference type="EMBL" id="KN831772">
    <property type="protein sequence ID" value="KIM45636.1"/>
    <property type="molecule type" value="Genomic_DNA"/>
</dbReference>
<dbReference type="InterPro" id="IPR001179">
    <property type="entry name" value="PPIase_FKBP_dom"/>
</dbReference>
<feature type="chain" id="PRO_5002162744" description="peptidylprolyl isomerase" evidence="6">
    <location>
        <begin position="17"/>
        <end position="141"/>
    </location>
</feature>
<dbReference type="FunFam" id="3.10.50.40:FF:000006">
    <property type="entry name" value="Peptidyl-prolyl cis-trans isomerase"/>
    <property type="match status" value="1"/>
</dbReference>
<dbReference type="InterPro" id="IPR046357">
    <property type="entry name" value="PPIase_dom_sf"/>
</dbReference>
<protein>
    <recommendedName>
        <fullName evidence="2 5">peptidylprolyl isomerase</fullName>
        <ecNumber evidence="2 5">5.2.1.8</ecNumber>
    </recommendedName>
</protein>
<evidence type="ECO:0000256" key="6">
    <source>
        <dbReference type="SAM" id="SignalP"/>
    </source>
</evidence>